<accession>A0ABT0UB79</accession>
<evidence type="ECO:0000313" key="1">
    <source>
        <dbReference type="EMBL" id="MCM2373643.1"/>
    </source>
</evidence>
<evidence type="ECO:0000313" key="2">
    <source>
        <dbReference type="Proteomes" id="UP001202961"/>
    </source>
</evidence>
<comment type="caution">
    <text evidence="1">The sequence shown here is derived from an EMBL/GenBank/DDBJ whole genome shotgun (WGS) entry which is preliminary data.</text>
</comment>
<reference evidence="1 2" key="1">
    <citation type="journal article" date="2022" name="Syst. Appl. Microbiol.">
        <title>Rhodopirellula aestuarii sp. nov., a novel member of the genus Rhodopirellula isolated from brackish sediments collected in the Tagus River estuary, Portugal.</title>
        <authorList>
            <person name="Vitorino I.R."/>
            <person name="Klimek D."/>
            <person name="Calusinska M."/>
            <person name="Lobo-da-Cunha A."/>
            <person name="Vasconcelos V."/>
            <person name="Lage O.M."/>
        </authorList>
    </citation>
    <scope>NUCLEOTIDE SEQUENCE [LARGE SCALE GENOMIC DNA]</scope>
    <source>
        <strain evidence="1 2">ICT_H3.1</strain>
    </source>
</reference>
<evidence type="ECO:0008006" key="3">
    <source>
        <dbReference type="Google" id="ProtNLM"/>
    </source>
</evidence>
<proteinExistence type="predicted"/>
<keyword evidence="2" id="KW-1185">Reference proteome</keyword>
<organism evidence="1 2">
    <name type="scientific">Aporhodopirellula aestuarii</name>
    <dbReference type="NCBI Taxonomy" id="2950107"/>
    <lineage>
        <taxon>Bacteria</taxon>
        <taxon>Pseudomonadati</taxon>
        <taxon>Planctomycetota</taxon>
        <taxon>Planctomycetia</taxon>
        <taxon>Pirellulales</taxon>
        <taxon>Pirellulaceae</taxon>
        <taxon>Aporhodopirellula</taxon>
    </lineage>
</organism>
<name>A0ABT0UB79_9BACT</name>
<dbReference type="Proteomes" id="UP001202961">
    <property type="component" value="Unassembled WGS sequence"/>
</dbReference>
<gene>
    <name evidence="1" type="ORF">NB063_23770</name>
</gene>
<dbReference type="RefSeq" id="WP_250931402.1">
    <property type="nucleotide sequence ID" value="NZ_JAMQBK010000063.1"/>
</dbReference>
<sequence>MRALIFVPSTMVLLVLVGCGGSGSSEAITDLDELTAYVEAHPEGGVQPLTEEEEEELRR</sequence>
<dbReference type="EMBL" id="JAMQBK010000063">
    <property type="protein sequence ID" value="MCM2373643.1"/>
    <property type="molecule type" value="Genomic_DNA"/>
</dbReference>
<protein>
    <recommendedName>
        <fullName evidence="3">Secreted protein</fullName>
    </recommendedName>
</protein>
<dbReference type="PROSITE" id="PS51257">
    <property type="entry name" value="PROKAR_LIPOPROTEIN"/>
    <property type="match status" value="1"/>
</dbReference>